<name>A0A7N2KR17_QUELO</name>
<evidence type="ECO:0000313" key="2">
    <source>
        <dbReference type="EnsemblPlants" id="QL01p054911:mrna"/>
    </source>
</evidence>
<dbReference type="Gramene" id="QL01p054911:mrna">
    <property type="protein sequence ID" value="QL01p054911:mrna"/>
    <property type="gene ID" value="QL01p054911"/>
</dbReference>
<keyword evidence="3" id="KW-1185">Reference proteome</keyword>
<organism evidence="2 3">
    <name type="scientific">Quercus lobata</name>
    <name type="common">Valley oak</name>
    <dbReference type="NCBI Taxonomy" id="97700"/>
    <lineage>
        <taxon>Eukaryota</taxon>
        <taxon>Viridiplantae</taxon>
        <taxon>Streptophyta</taxon>
        <taxon>Embryophyta</taxon>
        <taxon>Tracheophyta</taxon>
        <taxon>Spermatophyta</taxon>
        <taxon>Magnoliopsida</taxon>
        <taxon>eudicotyledons</taxon>
        <taxon>Gunneridae</taxon>
        <taxon>Pentapetalae</taxon>
        <taxon>rosids</taxon>
        <taxon>fabids</taxon>
        <taxon>Fagales</taxon>
        <taxon>Fagaceae</taxon>
        <taxon>Quercus</taxon>
    </lineage>
</organism>
<proteinExistence type="predicted"/>
<reference evidence="2" key="2">
    <citation type="submission" date="2021-01" db="UniProtKB">
        <authorList>
            <consortium name="EnsemblPlants"/>
        </authorList>
    </citation>
    <scope>IDENTIFICATION</scope>
</reference>
<dbReference type="EMBL" id="LRBV02000001">
    <property type="status" value="NOT_ANNOTATED_CDS"/>
    <property type="molecule type" value="Genomic_DNA"/>
</dbReference>
<evidence type="ECO:0000313" key="3">
    <source>
        <dbReference type="Proteomes" id="UP000594261"/>
    </source>
</evidence>
<dbReference type="EnsemblPlants" id="QL01p054911:mrna">
    <property type="protein sequence ID" value="QL01p054911:mrna"/>
    <property type="gene ID" value="QL01p054911"/>
</dbReference>
<feature type="compositionally biased region" description="Basic and acidic residues" evidence="1">
    <location>
        <begin position="98"/>
        <end position="110"/>
    </location>
</feature>
<dbReference type="AlphaFoldDB" id="A0A7N2KR17"/>
<reference evidence="2 3" key="1">
    <citation type="journal article" date="2016" name="G3 (Bethesda)">
        <title>First Draft Assembly and Annotation of the Genome of a California Endemic Oak Quercus lobata Nee (Fagaceae).</title>
        <authorList>
            <person name="Sork V.L."/>
            <person name="Fitz-Gibbon S.T."/>
            <person name="Puiu D."/>
            <person name="Crepeau M."/>
            <person name="Gugger P.F."/>
            <person name="Sherman R."/>
            <person name="Stevens K."/>
            <person name="Langley C.H."/>
            <person name="Pellegrini M."/>
            <person name="Salzberg S.L."/>
        </authorList>
    </citation>
    <scope>NUCLEOTIDE SEQUENCE [LARGE SCALE GENOMIC DNA]</scope>
    <source>
        <strain evidence="2 3">cv. SW786</strain>
    </source>
</reference>
<sequence length="186" mass="20945">MSEPSSNADDAKLWPDATEKKFILFLLKEAVDGNASYKWATVYSRCIDFKNKGLDHYPLLGQLFQAVAQTSSARRVRAADVDSSARQVNAADVDEQGSDPKGKQPARSDTHPSSGTKRKAVYQKTVESDDRFSLERATNVLASLDFDNETMFMGLTKLENDAKRQIFLALDPDKRQDYINYLRRSQ</sequence>
<protein>
    <submittedName>
        <fullName evidence="2">Uncharacterized protein</fullName>
    </submittedName>
</protein>
<dbReference type="Proteomes" id="UP000594261">
    <property type="component" value="Chromosome 1"/>
</dbReference>
<dbReference type="InParanoid" id="A0A7N2KR17"/>
<feature type="region of interest" description="Disordered" evidence="1">
    <location>
        <begin position="78"/>
        <end position="122"/>
    </location>
</feature>
<accession>A0A7N2KR17</accession>
<evidence type="ECO:0000256" key="1">
    <source>
        <dbReference type="SAM" id="MobiDB-lite"/>
    </source>
</evidence>